<feature type="domain" description="Nucleotidyltransferase-like" evidence="1">
    <location>
        <begin position="1"/>
        <end position="120"/>
    </location>
</feature>
<dbReference type="InterPro" id="IPR029348">
    <property type="entry name" value="NTF-like"/>
</dbReference>
<accession>A0A161SIC9</accession>
<dbReference type="Pfam" id="PF18576">
    <property type="entry name" value="HTH_52"/>
    <property type="match status" value="1"/>
</dbReference>
<evidence type="ECO:0008006" key="6">
    <source>
        <dbReference type="Google" id="ProtNLM"/>
    </source>
</evidence>
<evidence type="ECO:0000259" key="1">
    <source>
        <dbReference type="Pfam" id="PF14540"/>
    </source>
</evidence>
<dbReference type="Gene3D" id="3.30.460.10">
    <property type="entry name" value="Beta Polymerase, domain 2"/>
    <property type="match status" value="1"/>
</dbReference>
<gene>
    <name evidence="4" type="ORF">AWM68_15915</name>
</gene>
<dbReference type="OrthoDB" id="2350973at2"/>
<feature type="domain" description="YgxA-like substrate binding" evidence="3">
    <location>
        <begin position="122"/>
        <end position="220"/>
    </location>
</feature>
<reference evidence="5" key="1">
    <citation type="submission" date="2016-01" db="EMBL/GenBank/DDBJ databases">
        <title>Draft genome of Chromobacterium sp. F49.</title>
        <authorList>
            <person name="Hong K.W."/>
        </authorList>
    </citation>
    <scope>NUCLEOTIDE SEQUENCE [LARGE SCALE GENOMIC DNA]</scope>
    <source>
        <strain evidence="5">P7IIIA</strain>
    </source>
</reference>
<dbReference type="Gene3D" id="1.20.120.330">
    <property type="entry name" value="Nucleotidyltransferases domain 2"/>
    <property type="match status" value="1"/>
</dbReference>
<dbReference type="InterPro" id="IPR041143">
    <property type="entry name" value="YgxA_HTH"/>
</dbReference>
<keyword evidence="5" id="KW-1185">Reference proteome</keyword>
<dbReference type="EMBL" id="LRFC01000040">
    <property type="protein sequence ID" value="KZE63311.1"/>
    <property type="molecule type" value="Genomic_DNA"/>
</dbReference>
<feature type="domain" description="YgxA-like helix-turn-helix" evidence="2">
    <location>
        <begin position="226"/>
        <end position="288"/>
    </location>
</feature>
<dbReference type="Pfam" id="PF22339">
    <property type="entry name" value="YgxA-like_sub_bind"/>
    <property type="match status" value="1"/>
</dbReference>
<evidence type="ECO:0000259" key="3">
    <source>
        <dbReference type="Pfam" id="PF22339"/>
    </source>
</evidence>
<evidence type="ECO:0000313" key="5">
    <source>
        <dbReference type="Proteomes" id="UP000076567"/>
    </source>
</evidence>
<dbReference type="Gene3D" id="1.10.10.10">
    <property type="entry name" value="Winged helix-like DNA-binding domain superfamily/Winged helix DNA-binding domain"/>
    <property type="match status" value="1"/>
</dbReference>
<sequence length="290" mass="34157">MEDILRPLYQERASNENTLGVLFVEKNKPFSPGTDHFDCILLIIVKESDQDQSWMIKHYEFESGSAALHVVTEDLLNSWLMLGSNRRAVDWVMNGKVLFNRNEYITRLRDRLHEFPADERTHKIGLEFAKLLRRYNDGKELFHSGHYLDAFNNIMHALHHLARLSVIEHGYYPEVTVWNQVKIIQPEIFKLYEELVTGEESIDKRIELLLLASEFSLSSKTKLGANHLLGIIKQKDEWAYHELMEHSEVQDYAIDLPMILNHLKDKGYIKTVKRETKSKNLYHRYYSIKE</sequence>
<protein>
    <recommendedName>
        <fullName evidence="6">Nucleotidyltransferase-like domain-containing protein</fullName>
    </recommendedName>
</protein>
<name>A0A161SIC9_9BACL</name>
<proteinExistence type="predicted"/>
<dbReference type="RefSeq" id="WP_066246060.1">
    <property type="nucleotide sequence ID" value="NZ_LRFC01000040.1"/>
</dbReference>
<evidence type="ECO:0000259" key="2">
    <source>
        <dbReference type="Pfam" id="PF18576"/>
    </source>
</evidence>
<organism evidence="4 5">
    <name type="scientific">Fictibacillus phosphorivorans</name>
    <dbReference type="NCBI Taxonomy" id="1221500"/>
    <lineage>
        <taxon>Bacteria</taxon>
        <taxon>Bacillati</taxon>
        <taxon>Bacillota</taxon>
        <taxon>Bacilli</taxon>
        <taxon>Bacillales</taxon>
        <taxon>Fictibacillaceae</taxon>
        <taxon>Fictibacillus</taxon>
    </lineage>
</organism>
<dbReference type="InterPro" id="IPR054515">
    <property type="entry name" value="YgxA-like_substrate-bd"/>
</dbReference>
<comment type="caution">
    <text evidence="4">The sequence shown here is derived from an EMBL/GenBank/DDBJ whole genome shotgun (WGS) entry which is preliminary data.</text>
</comment>
<dbReference type="Proteomes" id="UP000076567">
    <property type="component" value="Unassembled WGS sequence"/>
</dbReference>
<dbReference type="InterPro" id="IPR043519">
    <property type="entry name" value="NT_sf"/>
</dbReference>
<dbReference type="Pfam" id="PF14540">
    <property type="entry name" value="NTF-like"/>
    <property type="match status" value="1"/>
</dbReference>
<evidence type="ECO:0000313" key="4">
    <source>
        <dbReference type="EMBL" id="KZE63311.1"/>
    </source>
</evidence>
<dbReference type="AlphaFoldDB" id="A0A161SIC9"/>
<dbReference type="InterPro" id="IPR036388">
    <property type="entry name" value="WH-like_DNA-bd_sf"/>
</dbReference>